<keyword evidence="1" id="KW-1133">Transmembrane helix</keyword>
<accession>A0A848IW45</accession>
<keyword evidence="1" id="KW-0812">Transmembrane</keyword>
<dbReference type="Proteomes" id="UP000559010">
    <property type="component" value="Unassembled WGS sequence"/>
</dbReference>
<evidence type="ECO:0000256" key="1">
    <source>
        <dbReference type="SAM" id="Phobius"/>
    </source>
</evidence>
<proteinExistence type="predicted"/>
<protein>
    <submittedName>
        <fullName evidence="2">Uncharacterized protein</fullName>
    </submittedName>
</protein>
<reference evidence="2 3" key="1">
    <citation type="submission" date="2020-04" db="EMBL/GenBank/DDBJ databases">
        <title>Flammeovirgaceae bacterium KN852 isolated from deep sea.</title>
        <authorList>
            <person name="Zhang D.-C."/>
        </authorList>
    </citation>
    <scope>NUCLEOTIDE SEQUENCE [LARGE SCALE GENOMIC DNA]</scope>
    <source>
        <strain evidence="2 3">KN852</strain>
    </source>
</reference>
<name>A0A848IW45_9BACT</name>
<feature type="transmembrane region" description="Helical" evidence="1">
    <location>
        <begin position="15"/>
        <end position="48"/>
    </location>
</feature>
<gene>
    <name evidence="2" type="ORF">HH304_09115</name>
</gene>
<evidence type="ECO:0000313" key="2">
    <source>
        <dbReference type="EMBL" id="NMM48557.1"/>
    </source>
</evidence>
<comment type="caution">
    <text evidence="2">The sequence shown here is derived from an EMBL/GenBank/DDBJ whole genome shotgun (WGS) entry which is preliminary data.</text>
</comment>
<dbReference type="EMBL" id="JABBNU010000005">
    <property type="protein sequence ID" value="NMM48557.1"/>
    <property type="molecule type" value="Genomic_DNA"/>
</dbReference>
<organism evidence="2 3">
    <name type="scientific">Marinigracilibium pacificum</name>
    <dbReference type="NCBI Taxonomy" id="2729599"/>
    <lineage>
        <taxon>Bacteria</taxon>
        <taxon>Pseudomonadati</taxon>
        <taxon>Bacteroidota</taxon>
        <taxon>Cytophagia</taxon>
        <taxon>Cytophagales</taxon>
        <taxon>Flammeovirgaceae</taxon>
        <taxon>Marinigracilibium</taxon>
    </lineage>
</organism>
<sequence>MKSIYTGTYFSEVRIIGFIIFGLFGVIAILKSNLIIGFVLLLFSAIFISSKKGFSIDLDNNIYQDFIWLLGFKIGKKHSFEELDCIFYKTNSRIESRSDYSTANTVSNRKVEYDAYIRFSNNNKIHLGSYKNEKQLLDIVEPFAKSLNTRLINLNSIS</sequence>
<dbReference type="AlphaFoldDB" id="A0A848IW45"/>
<evidence type="ECO:0000313" key="3">
    <source>
        <dbReference type="Proteomes" id="UP000559010"/>
    </source>
</evidence>
<keyword evidence="3" id="KW-1185">Reference proteome</keyword>
<dbReference type="RefSeq" id="WP_169680607.1">
    <property type="nucleotide sequence ID" value="NZ_JABBNU010000005.1"/>
</dbReference>
<keyword evidence="1" id="KW-0472">Membrane</keyword>